<reference evidence="1" key="1">
    <citation type="submission" date="2018-05" db="EMBL/GenBank/DDBJ databases">
        <authorList>
            <person name="Lanie J.A."/>
            <person name="Ng W.-L."/>
            <person name="Kazmierczak K.M."/>
            <person name="Andrzejewski T.M."/>
            <person name="Davidsen T.M."/>
            <person name="Wayne K.J."/>
            <person name="Tettelin H."/>
            <person name="Glass J.I."/>
            <person name="Rusch D."/>
            <person name="Podicherti R."/>
            <person name="Tsui H.-C.T."/>
            <person name="Winkler M.E."/>
        </authorList>
    </citation>
    <scope>NUCLEOTIDE SEQUENCE</scope>
</reference>
<sequence>MEIIIQLPGFYAHLQDAVLLVQFCIDGIIHIASQIKI</sequence>
<gene>
    <name evidence="1" type="ORF">METZ01_LOCUS459710</name>
</gene>
<dbReference type="EMBL" id="UINC01191956">
    <property type="protein sequence ID" value="SVE06856.1"/>
    <property type="molecule type" value="Genomic_DNA"/>
</dbReference>
<evidence type="ECO:0000313" key="1">
    <source>
        <dbReference type="EMBL" id="SVE06856.1"/>
    </source>
</evidence>
<proteinExistence type="predicted"/>
<name>A0A383AG12_9ZZZZ</name>
<accession>A0A383AG12</accession>
<protein>
    <submittedName>
        <fullName evidence="1">Uncharacterized protein</fullName>
    </submittedName>
</protein>
<dbReference type="AlphaFoldDB" id="A0A383AG12"/>
<organism evidence="1">
    <name type="scientific">marine metagenome</name>
    <dbReference type="NCBI Taxonomy" id="408172"/>
    <lineage>
        <taxon>unclassified sequences</taxon>
        <taxon>metagenomes</taxon>
        <taxon>ecological metagenomes</taxon>
    </lineage>
</organism>